<dbReference type="Gene3D" id="3.40.1670.10">
    <property type="entry name" value="UbiD C-terminal domain-like"/>
    <property type="match status" value="1"/>
</dbReference>
<dbReference type="SUPFAM" id="SSF50475">
    <property type="entry name" value="FMN-binding split barrel"/>
    <property type="match status" value="1"/>
</dbReference>
<dbReference type="Proteomes" id="UP000240322">
    <property type="component" value="Unassembled WGS sequence"/>
</dbReference>
<evidence type="ECO:0000256" key="1">
    <source>
        <dbReference type="ARBA" id="ARBA00010021"/>
    </source>
</evidence>
<dbReference type="Pfam" id="PF20695">
    <property type="entry name" value="UbiD_N"/>
    <property type="match status" value="1"/>
</dbReference>
<dbReference type="PANTHER" id="PTHR30108:SF17">
    <property type="entry name" value="FERULIC ACID DECARBOXYLASE 1"/>
    <property type="match status" value="1"/>
</dbReference>
<dbReference type="Pfam" id="PF20696">
    <property type="entry name" value="UbiD_C"/>
    <property type="match status" value="1"/>
</dbReference>
<dbReference type="InterPro" id="IPR022390">
    <property type="entry name" value="HBDC"/>
</dbReference>
<proteinExistence type="inferred from homology"/>
<feature type="domain" description="3-octaprenyl-4-hydroxybenzoate carboxy-lyase-like C-terminal" evidence="4">
    <location>
        <begin position="323"/>
        <end position="446"/>
    </location>
</feature>
<evidence type="ECO:0000259" key="2">
    <source>
        <dbReference type="Pfam" id="PF01977"/>
    </source>
</evidence>
<evidence type="ECO:0000313" key="5">
    <source>
        <dbReference type="EMBL" id="PSN87254.1"/>
    </source>
</evidence>
<dbReference type="GO" id="GO:0008694">
    <property type="term" value="F:4-hydroxy-3-polyprenylbenzoate decarboxylase activity"/>
    <property type="evidence" value="ECO:0007669"/>
    <property type="project" value="TreeGrafter"/>
</dbReference>
<dbReference type="GO" id="GO:0006744">
    <property type="term" value="P:ubiquinone biosynthetic process"/>
    <property type="evidence" value="ECO:0007669"/>
    <property type="project" value="TreeGrafter"/>
</dbReference>
<feature type="domain" description="3-octaprenyl-4-hydroxybenzoate carboxy-lyase-like N-terminal" evidence="3">
    <location>
        <begin position="10"/>
        <end position="81"/>
    </location>
</feature>
<dbReference type="FunFam" id="3.40.1670.10:FF:000001">
    <property type="entry name" value="3-octaprenyl-4-hydroxybenzoate carboxy-lyase"/>
    <property type="match status" value="1"/>
</dbReference>
<dbReference type="SUPFAM" id="SSF143968">
    <property type="entry name" value="UbiD C-terminal domain-like"/>
    <property type="match status" value="1"/>
</dbReference>
<sequence>MAVEDLHEYVDLLEEKQMLVRVKAEVDPVLELSEILRRLVAQRQGKAVLFERVTGSKIRVLGNAFSSEELVALGLGVNSLGELSGRLGDLLKPEIPHGFLESIRALPRLRELAGFAPRGVKTGPVKEIVDVVNPTIAGLPIPKVWPKDGGRFITFPLVVTKDPESGLTNIGVYRMQVYDDRTLGVHWQLHRKSSQVFKELEKQGRKMDVAVVIGADPSTIFAGVAPVPDAFDEYLFAGFVKGSGVELVECETVDLRVPARAEIVLEGYVNPGEYRLEGPFGDHTGYYTPPEPYPVFHLTGVLMRRDPIYLTTVVGKPVQEDAYLAKAASSVFTAPLKILFPEIVDLYLPPEGVFTNLAIVSIKKSYPGHAKKVMMGLWAMPQLMFLKVIIVVDDDVNIRDMGEVVWATTTRFDPARDVVIVPATPTDSLDHASAMPNLGSKMGIDATVKWREEGYNREWPEVVGVDEKTKKLVDSRWAEYFAG</sequence>
<dbReference type="EMBL" id="NEXE01000174">
    <property type="protein sequence ID" value="PSN87254.1"/>
    <property type="molecule type" value="Genomic_DNA"/>
</dbReference>
<dbReference type="NCBIfam" id="TIGR00148">
    <property type="entry name" value="UbiD family decarboxylase"/>
    <property type="match status" value="1"/>
</dbReference>
<dbReference type="NCBIfam" id="TIGR03701">
    <property type="entry name" value="mena_SCO4490"/>
    <property type="match status" value="1"/>
</dbReference>
<dbReference type="PANTHER" id="PTHR30108">
    <property type="entry name" value="3-OCTAPRENYL-4-HYDROXYBENZOATE CARBOXY-LYASE-RELATED"/>
    <property type="match status" value="1"/>
</dbReference>
<gene>
    <name evidence="5" type="ORF">B9Q03_10855</name>
</gene>
<dbReference type="AlphaFoldDB" id="A0A2R6ALI8"/>
<dbReference type="InterPro" id="IPR049381">
    <property type="entry name" value="UbiD-like_C"/>
</dbReference>
<organism evidence="5 6">
    <name type="scientific">Candidatus Marsarchaeota G2 archaeon OSP_D</name>
    <dbReference type="NCBI Taxonomy" id="1978157"/>
    <lineage>
        <taxon>Archaea</taxon>
        <taxon>Candidatus Marsarchaeota</taxon>
        <taxon>Candidatus Marsarchaeota group 2</taxon>
    </lineage>
</organism>
<protein>
    <submittedName>
        <fullName evidence="5">Menaquinone biosynthesis decarboxylase</fullName>
    </submittedName>
</protein>
<comment type="caution">
    <text evidence="5">The sequence shown here is derived from an EMBL/GenBank/DDBJ whole genome shotgun (WGS) entry which is preliminary data.</text>
</comment>
<evidence type="ECO:0000259" key="3">
    <source>
        <dbReference type="Pfam" id="PF20695"/>
    </source>
</evidence>
<evidence type="ECO:0000313" key="6">
    <source>
        <dbReference type="Proteomes" id="UP000240322"/>
    </source>
</evidence>
<dbReference type="InterPro" id="IPR048304">
    <property type="entry name" value="UbiD_Rift_dom"/>
</dbReference>
<dbReference type="Pfam" id="PF01977">
    <property type="entry name" value="UbiD"/>
    <property type="match status" value="1"/>
</dbReference>
<accession>A0A2R6ALI8</accession>
<evidence type="ECO:0000259" key="4">
    <source>
        <dbReference type="Pfam" id="PF20696"/>
    </source>
</evidence>
<dbReference type="GO" id="GO:0005829">
    <property type="term" value="C:cytosol"/>
    <property type="evidence" value="ECO:0007669"/>
    <property type="project" value="TreeGrafter"/>
</dbReference>
<name>A0A2R6ALI8_9ARCH</name>
<dbReference type="InterPro" id="IPR049383">
    <property type="entry name" value="UbiD-like_N"/>
</dbReference>
<dbReference type="InterPro" id="IPR002830">
    <property type="entry name" value="UbiD"/>
</dbReference>
<feature type="domain" description="3-octaprenyl-4-hydroxybenzoate carboxy-lyase-like Rift-related" evidence="2">
    <location>
        <begin position="121"/>
        <end position="317"/>
    </location>
</feature>
<reference evidence="5 6" key="1">
    <citation type="submission" date="2017-04" db="EMBL/GenBank/DDBJ databases">
        <title>Novel microbial lineages endemic to geothermal iron-oxide mats fill important gaps in the evolutionary history of Archaea.</title>
        <authorList>
            <person name="Jay Z.J."/>
            <person name="Beam J.P."/>
            <person name="Dlakic M."/>
            <person name="Rusch D.B."/>
            <person name="Kozubal M.A."/>
            <person name="Inskeep W.P."/>
        </authorList>
    </citation>
    <scope>NUCLEOTIDE SEQUENCE [LARGE SCALE GENOMIC DNA]</scope>
    <source>
        <strain evidence="5">OSP_D</strain>
    </source>
</reference>
<comment type="similarity">
    <text evidence="1">Belongs to the UbiD family.</text>
</comment>